<evidence type="ECO:0000313" key="5">
    <source>
        <dbReference type="EMBL" id="EDV26766.1"/>
    </source>
</evidence>
<dbReference type="HOGENOM" id="CLU_480894_0_0_1"/>
<dbReference type="InterPro" id="IPR015915">
    <property type="entry name" value="Kelch-typ_b-propeller"/>
</dbReference>
<dbReference type="Gene3D" id="2.120.10.80">
    <property type="entry name" value="Kelch-type beta propeller"/>
    <property type="match status" value="2"/>
</dbReference>
<proteinExistence type="predicted"/>
<dbReference type="SUPFAM" id="SSF117281">
    <property type="entry name" value="Kelch motif"/>
    <property type="match status" value="1"/>
</dbReference>
<evidence type="ECO:0008006" key="7">
    <source>
        <dbReference type="Google" id="ProtNLM"/>
    </source>
</evidence>
<dbReference type="SUPFAM" id="SSF47473">
    <property type="entry name" value="EF-hand"/>
    <property type="match status" value="1"/>
</dbReference>
<dbReference type="eggNOG" id="KOG0379">
    <property type="taxonomic scope" value="Eukaryota"/>
</dbReference>
<keyword evidence="6" id="KW-1185">Reference proteome</keyword>
<protein>
    <recommendedName>
        <fullName evidence="7">EF-hand domain-containing protein</fullName>
    </recommendedName>
</protein>
<dbReference type="PROSITE" id="PS00018">
    <property type="entry name" value="EF_HAND_1"/>
    <property type="match status" value="1"/>
</dbReference>
<dbReference type="Pfam" id="PF13415">
    <property type="entry name" value="Beta-prop_FBX42"/>
    <property type="match status" value="1"/>
</dbReference>
<dbReference type="PhylomeDB" id="B3RQU5"/>
<dbReference type="InParanoid" id="B3RQU5"/>
<organism evidence="5 6">
    <name type="scientific">Trichoplax adhaerens</name>
    <name type="common">Trichoplax reptans</name>
    <dbReference type="NCBI Taxonomy" id="10228"/>
    <lineage>
        <taxon>Eukaryota</taxon>
        <taxon>Metazoa</taxon>
        <taxon>Placozoa</taxon>
        <taxon>Uniplacotomia</taxon>
        <taxon>Trichoplacea</taxon>
        <taxon>Trichoplacidae</taxon>
        <taxon>Trichoplax</taxon>
    </lineage>
</organism>
<sequence length="567" mass="64889">MIPFVQVFNSLSKLSSTSGSVDMRSFIQCFHLQGILSRRLFAILDTDKDNRLSQEEFIGREGIIESDMLTVLKSVILHGKDPNLNLNIEDIMRDAYHTYHKNHSTTANNNTSWQFGRNGLPPLKKQNWIHQNRPEDQKLISETNKSIVPRSYWIYKASQYDLSPELRSQHSACYYNGCIYVYGGRTKYSTLRDFWKFNLFNENWENVQPRNDYSPSSRHGQTTVVYRNKLYLFGGQFSDQDEASFWIYNFEFNLWSPFEPDGSMIPSTRRNHTASIINGAMYIFGGYIDFRGSTNELWSYAFESDTWELVYPLDYKDSNSPLGRYAHSTVVHDNALWIFGGLNDLNVTNDLWKWDILQQQWRRIKSKSGPPPLCKHSAVKTSHGMAILGGESYGVIMTDLWLFDFGTTHWRKIQLDRTGIEIPLPYSRHVLLSISSFMLPAQLNQSSWLVHLRPGSSPASFLSDNTGENHEKLVANLSTPHIQRLSVAPANSRLGGNYSPDALSIVSGDSQQSTTSDSQEQETNSYQEPPIPTGMTCFYVLGSHEIMDPNKAASKSLDIWKCYFNSI</sequence>
<reference evidence="5 6" key="1">
    <citation type="journal article" date="2008" name="Nature">
        <title>The Trichoplax genome and the nature of placozoans.</title>
        <authorList>
            <person name="Srivastava M."/>
            <person name="Begovic E."/>
            <person name="Chapman J."/>
            <person name="Putnam N.H."/>
            <person name="Hellsten U."/>
            <person name="Kawashima T."/>
            <person name="Kuo A."/>
            <person name="Mitros T."/>
            <person name="Salamov A."/>
            <person name="Carpenter M.L."/>
            <person name="Signorovitch A.Y."/>
            <person name="Moreno M.A."/>
            <person name="Kamm K."/>
            <person name="Grimwood J."/>
            <person name="Schmutz J."/>
            <person name="Shapiro H."/>
            <person name="Grigoriev I.V."/>
            <person name="Buss L.W."/>
            <person name="Schierwater B."/>
            <person name="Dellaporta S.L."/>
            <person name="Rokhsar D.S."/>
        </authorList>
    </citation>
    <scope>NUCLEOTIDE SEQUENCE [LARGE SCALE GENOMIC DNA]</scope>
    <source>
        <strain evidence="5 6">Grell-BS-1999</strain>
    </source>
</reference>
<dbReference type="GeneID" id="6751975"/>
<feature type="compositionally biased region" description="Low complexity" evidence="4">
    <location>
        <begin position="509"/>
        <end position="523"/>
    </location>
</feature>
<dbReference type="CTD" id="6751975"/>
<dbReference type="InterPro" id="IPR006652">
    <property type="entry name" value="Kelch_1"/>
</dbReference>
<evidence type="ECO:0000313" key="6">
    <source>
        <dbReference type="Proteomes" id="UP000009022"/>
    </source>
</evidence>
<keyword evidence="2" id="KW-0677">Repeat</keyword>
<keyword evidence="1" id="KW-0880">Kelch repeat</keyword>
<dbReference type="InterPro" id="IPR051568">
    <property type="entry name" value="LZTR1/Attractin"/>
</dbReference>
<dbReference type="OrthoDB" id="432528at2759"/>
<evidence type="ECO:0000256" key="1">
    <source>
        <dbReference type="ARBA" id="ARBA00022441"/>
    </source>
</evidence>
<dbReference type="STRING" id="10228.B3RQU5"/>
<dbReference type="AlphaFoldDB" id="B3RQU5"/>
<dbReference type="RefSeq" id="XP_002110762.1">
    <property type="nucleotide sequence ID" value="XM_002110726.1"/>
</dbReference>
<dbReference type="Proteomes" id="UP000009022">
    <property type="component" value="Unassembled WGS sequence"/>
</dbReference>
<evidence type="ECO:0000256" key="4">
    <source>
        <dbReference type="SAM" id="MobiDB-lite"/>
    </source>
</evidence>
<keyword evidence="3" id="KW-0106">Calcium</keyword>
<dbReference type="PANTHER" id="PTHR46376">
    <property type="entry name" value="LEUCINE-ZIPPER-LIKE TRANSCRIPTIONAL REGULATOR 1"/>
    <property type="match status" value="1"/>
</dbReference>
<evidence type="ECO:0000256" key="3">
    <source>
        <dbReference type="ARBA" id="ARBA00022837"/>
    </source>
</evidence>
<evidence type="ECO:0000256" key="2">
    <source>
        <dbReference type="ARBA" id="ARBA00022737"/>
    </source>
</evidence>
<dbReference type="PANTHER" id="PTHR46376:SF1">
    <property type="entry name" value="LEUCINE-ZIPPER-LIKE TRANSCRIPTIONAL REGULATOR 1"/>
    <property type="match status" value="1"/>
</dbReference>
<feature type="region of interest" description="Disordered" evidence="4">
    <location>
        <begin position="505"/>
        <end position="531"/>
    </location>
</feature>
<dbReference type="SMART" id="SM00612">
    <property type="entry name" value="Kelch"/>
    <property type="match status" value="3"/>
</dbReference>
<dbReference type="KEGG" id="tad:TRIADDRAFT_54002"/>
<dbReference type="EMBL" id="DS985243">
    <property type="protein sequence ID" value="EDV26766.1"/>
    <property type="molecule type" value="Genomic_DNA"/>
</dbReference>
<dbReference type="InterPro" id="IPR011992">
    <property type="entry name" value="EF-hand-dom_pair"/>
</dbReference>
<accession>B3RQU5</accession>
<name>B3RQU5_TRIAD</name>
<gene>
    <name evidence="5" type="ORF">TRIADDRAFT_54002</name>
</gene>
<dbReference type="InterPro" id="IPR018247">
    <property type="entry name" value="EF_Hand_1_Ca_BS"/>
</dbReference>